<keyword evidence="3" id="KW-1185">Reference proteome</keyword>
<evidence type="ECO:0000256" key="1">
    <source>
        <dbReference type="SAM" id="MobiDB-lite"/>
    </source>
</evidence>
<accession>A0AA35YXI1</accession>
<organism evidence="2 3">
    <name type="scientific">Lactuca saligna</name>
    <name type="common">Willowleaf lettuce</name>
    <dbReference type="NCBI Taxonomy" id="75948"/>
    <lineage>
        <taxon>Eukaryota</taxon>
        <taxon>Viridiplantae</taxon>
        <taxon>Streptophyta</taxon>
        <taxon>Embryophyta</taxon>
        <taxon>Tracheophyta</taxon>
        <taxon>Spermatophyta</taxon>
        <taxon>Magnoliopsida</taxon>
        <taxon>eudicotyledons</taxon>
        <taxon>Gunneridae</taxon>
        <taxon>Pentapetalae</taxon>
        <taxon>asterids</taxon>
        <taxon>campanulids</taxon>
        <taxon>Asterales</taxon>
        <taxon>Asteraceae</taxon>
        <taxon>Cichorioideae</taxon>
        <taxon>Cichorieae</taxon>
        <taxon>Lactucinae</taxon>
        <taxon>Lactuca</taxon>
    </lineage>
</organism>
<dbReference type="AlphaFoldDB" id="A0AA35YXI1"/>
<sequence length="426" mass="47500">MREWIANPYTVPSLTADIDEGVADGNHEDPAGQEDEPYDGGHFSPQLSHHIVSVTEKVPSTQKDSLIQGEQQFQGEQQSQGGASLIGGESTPRRLLFSGDATTLTRSSSPQSDDAKKGGDTNIDDDDDDDDDDNVDDNADHDNDDENPKEKDTEHVDNSLVQTEPPKQMPESDFVKPNSPADTEKRVEDSEHNDEQDDECQVLDMNFIDPFIPIQEEDSDDLDTESQRPDMKVVDPTVDPIILVQGEDSDVASEDSHPLSRNRKAGYCDDAEVVYSFLDTNKIGEIHSIFEESMYTRQPTRSFGTILARVDSVSTYIVIKTLFDRAVASFKVYKETTGRSSMQQQLESSKPELKNWNTLGGRVDRNKENNVIPAKWTSHKRPVARTVAPAPALPCIEVFLDEECLGSEELEDISRYGSKELFVDEK</sequence>
<dbReference type="Proteomes" id="UP001177003">
    <property type="component" value="Chromosome 4"/>
</dbReference>
<feature type="compositionally biased region" description="Basic and acidic residues" evidence="1">
    <location>
        <begin position="138"/>
        <end position="157"/>
    </location>
</feature>
<dbReference type="EMBL" id="OX465080">
    <property type="protein sequence ID" value="CAI9281839.1"/>
    <property type="molecule type" value="Genomic_DNA"/>
</dbReference>
<proteinExistence type="predicted"/>
<evidence type="ECO:0000313" key="2">
    <source>
        <dbReference type="EMBL" id="CAI9281839.1"/>
    </source>
</evidence>
<name>A0AA35YXI1_LACSI</name>
<reference evidence="2" key="1">
    <citation type="submission" date="2023-04" db="EMBL/GenBank/DDBJ databases">
        <authorList>
            <person name="Vijverberg K."/>
            <person name="Xiong W."/>
            <person name="Schranz E."/>
        </authorList>
    </citation>
    <scope>NUCLEOTIDE SEQUENCE</scope>
</reference>
<feature type="compositionally biased region" description="Acidic residues" evidence="1">
    <location>
        <begin position="122"/>
        <end position="137"/>
    </location>
</feature>
<feature type="region of interest" description="Disordered" evidence="1">
    <location>
        <begin position="1"/>
        <end position="197"/>
    </location>
</feature>
<feature type="compositionally biased region" description="Low complexity" evidence="1">
    <location>
        <begin position="68"/>
        <end position="82"/>
    </location>
</feature>
<feature type="compositionally biased region" description="Polar residues" evidence="1">
    <location>
        <begin position="100"/>
        <end position="112"/>
    </location>
</feature>
<evidence type="ECO:0000313" key="3">
    <source>
        <dbReference type="Proteomes" id="UP001177003"/>
    </source>
</evidence>
<gene>
    <name evidence="2" type="ORF">LSALG_LOCUS21510</name>
</gene>
<protein>
    <submittedName>
        <fullName evidence="2">Uncharacterized protein</fullName>
    </submittedName>
</protein>